<evidence type="ECO:0000313" key="1">
    <source>
        <dbReference type="EMBL" id="MBE9041069.1"/>
    </source>
</evidence>
<proteinExistence type="predicted"/>
<organism evidence="1 2">
    <name type="scientific">Zarconia navalis LEGE 11467</name>
    <dbReference type="NCBI Taxonomy" id="1828826"/>
    <lineage>
        <taxon>Bacteria</taxon>
        <taxon>Bacillati</taxon>
        <taxon>Cyanobacteriota</taxon>
        <taxon>Cyanophyceae</taxon>
        <taxon>Oscillatoriophycideae</taxon>
        <taxon>Oscillatoriales</taxon>
        <taxon>Oscillatoriales incertae sedis</taxon>
        <taxon>Zarconia</taxon>
        <taxon>Zarconia navalis</taxon>
    </lineage>
</organism>
<evidence type="ECO:0000313" key="2">
    <source>
        <dbReference type="Proteomes" id="UP000621799"/>
    </source>
</evidence>
<dbReference type="Pfam" id="PF10989">
    <property type="entry name" value="DUF2808"/>
    <property type="match status" value="1"/>
</dbReference>
<name>A0A928VWX7_9CYAN</name>
<sequence>MSATPSTSLWQQFGQKLSIGAALFGVSGLLHTPSAQAVRLSNGQMAFEQPPSLVEANASDSSPDAPATYYFTIEVPENAGEALGAVTIDLHEGIEEISYKTGGIQAFTGDRELTLASIGRMSEDPDAVTVEFDSPVTPGNTVTVALRSKQNPGLGGNYLFGVTAYPAGEQSQGQFLGFGRLRFVDR</sequence>
<reference evidence="1" key="1">
    <citation type="submission" date="2020-10" db="EMBL/GenBank/DDBJ databases">
        <authorList>
            <person name="Castelo-Branco R."/>
            <person name="Eusebio N."/>
            <person name="Adriana R."/>
            <person name="Vieira A."/>
            <person name="Brugerolle De Fraissinette N."/>
            <person name="Rezende De Castro R."/>
            <person name="Schneider M.P."/>
            <person name="Vasconcelos V."/>
            <person name="Leao P.N."/>
        </authorList>
    </citation>
    <scope>NUCLEOTIDE SEQUENCE</scope>
    <source>
        <strain evidence="1">LEGE 11467</strain>
    </source>
</reference>
<dbReference type="InterPro" id="IPR021256">
    <property type="entry name" value="DUF2808"/>
</dbReference>
<comment type="caution">
    <text evidence="1">The sequence shown here is derived from an EMBL/GenBank/DDBJ whole genome shotgun (WGS) entry which is preliminary data.</text>
</comment>
<dbReference type="Proteomes" id="UP000621799">
    <property type="component" value="Unassembled WGS sequence"/>
</dbReference>
<dbReference type="AlphaFoldDB" id="A0A928VWX7"/>
<dbReference type="EMBL" id="JADEXN010000147">
    <property type="protein sequence ID" value="MBE9041069.1"/>
    <property type="molecule type" value="Genomic_DNA"/>
</dbReference>
<gene>
    <name evidence="1" type="ORF">IQ235_09785</name>
</gene>
<keyword evidence="2" id="KW-1185">Reference proteome</keyword>
<accession>A0A928VWX7</accession>
<protein>
    <submittedName>
        <fullName evidence="1">DUF2808 domain-containing protein</fullName>
    </submittedName>
</protein>
<dbReference type="RefSeq" id="WP_264321297.1">
    <property type="nucleotide sequence ID" value="NZ_JADEXN010000147.1"/>
</dbReference>